<evidence type="ECO:0000256" key="1">
    <source>
        <dbReference type="ARBA" id="ARBA00007682"/>
    </source>
</evidence>
<comment type="caution">
    <text evidence="6">The sequence shown here is derived from an EMBL/GenBank/DDBJ whole genome shotgun (WGS) entry which is preliminary data.</text>
</comment>
<reference evidence="6 7" key="1">
    <citation type="journal article" date="2023" name="Hortic Res">
        <title>Pangenome of water caltrop reveals structural variations and asymmetric subgenome divergence after allopolyploidization.</title>
        <authorList>
            <person name="Zhang X."/>
            <person name="Chen Y."/>
            <person name="Wang L."/>
            <person name="Yuan Y."/>
            <person name="Fang M."/>
            <person name="Shi L."/>
            <person name="Lu R."/>
            <person name="Comes H.P."/>
            <person name="Ma Y."/>
            <person name="Chen Y."/>
            <person name="Huang G."/>
            <person name="Zhou Y."/>
            <person name="Zheng Z."/>
            <person name="Qiu Y."/>
        </authorList>
    </citation>
    <scope>NUCLEOTIDE SEQUENCE [LARGE SCALE GENOMIC DNA]</scope>
    <source>
        <strain evidence="6">F231</strain>
    </source>
</reference>
<keyword evidence="3" id="KW-0804">Transcription</keyword>
<feature type="domain" description="NOT2/NOT3/NOT5 C-terminal" evidence="5">
    <location>
        <begin position="494"/>
        <end position="617"/>
    </location>
</feature>
<protein>
    <recommendedName>
        <fullName evidence="5">NOT2/NOT3/NOT5 C-terminal domain-containing protein</fullName>
    </recommendedName>
</protein>
<keyword evidence="2" id="KW-0805">Transcription regulation</keyword>
<dbReference type="PANTHER" id="PTHR23326">
    <property type="entry name" value="CCR4 NOT-RELATED"/>
    <property type="match status" value="1"/>
</dbReference>
<dbReference type="FunFam" id="2.30.30.1020:FF:000004">
    <property type="entry name" value="probable NOT transcription complex subunit VIP2 isoform X1"/>
    <property type="match status" value="1"/>
</dbReference>
<evidence type="ECO:0000313" key="7">
    <source>
        <dbReference type="Proteomes" id="UP001346149"/>
    </source>
</evidence>
<organism evidence="6 7">
    <name type="scientific">Trapa natans</name>
    <name type="common">Water chestnut</name>
    <dbReference type="NCBI Taxonomy" id="22666"/>
    <lineage>
        <taxon>Eukaryota</taxon>
        <taxon>Viridiplantae</taxon>
        <taxon>Streptophyta</taxon>
        <taxon>Embryophyta</taxon>
        <taxon>Tracheophyta</taxon>
        <taxon>Spermatophyta</taxon>
        <taxon>Magnoliopsida</taxon>
        <taxon>eudicotyledons</taxon>
        <taxon>Gunneridae</taxon>
        <taxon>Pentapetalae</taxon>
        <taxon>rosids</taxon>
        <taxon>malvids</taxon>
        <taxon>Myrtales</taxon>
        <taxon>Lythraceae</taxon>
        <taxon>Trapa</taxon>
    </lineage>
</organism>
<feature type="compositionally biased region" description="Polar residues" evidence="4">
    <location>
        <begin position="15"/>
        <end position="34"/>
    </location>
</feature>
<dbReference type="Gene3D" id="2.30.30.1020">
    <property type="entry name" value="CCR4-NOT complex subunit 2/3/5, C-terminal domain"/>
    <property type="match status" value="1"/>
</dbReference>
<evidence type="ECO:0000256" key="3">
    <source>
        <dbReference type="ARBA" id="ARBA00023163"/>
    </source>
</evidence>
<dbReference type="GO" id="GO:0006355">
    <property type="term" value="P:regulation of DNA-templated transcription"/>
    <property type="evidence" value="ECO:0007669"/>
    <property type="project" value="InterPro"/>
</dbReference>
<evidence type="ECO:0000256" key="2">
    <source>
        <dbReference type="ARBA" id="ARBA00023015"/>
    </source>
</evidence>
<dbReference type="Pfam" id="PF04153">
    <property type="entry name" value="NOT2_3_5_C"/>
    <property type="match status" value="1"/>
</dbReference>
<evidence type="ECO:0000256" key="4">
    <source>
        <dbReference type="SAM" id="MobiDB-lite"/>
    </source>
</evidence>
<accession>A0AAN7KFE4</accession>
<gene>
    <name evidence="6" type="ORF">SAY86_009186</name>
</gene>
<dbReference type="InterPro" id="IPR040168">
    <property type="entry name" value="Not2/3/5"/>
</dbReference>
<dbReference type="InterPro" id="IPR038635">
    <property type="entry name" value="CCR4-NOT_su2/3/5_C_sf"/>
</dbReference>
<sequence length="626" mass="66856">MSGLINSSLNGAASNIQDNSGRSFPTSFSGQSGAASPVFHHSGSLQGLHNLHGSYNFPNIAGTLASRNSTMNNIPAGGVQQPAGSLSNGRFAANNLPIALSQLSHGSSLGHSGVSNRGGLGASPILGNAGPRLTSSIGNMVGGGNIGRNISSGGGLSVPGLSSRLNLSSTTGSGSLGVQGQNRLMGGVLPQGSAQAMSMFGNSYGSTGGPLSQSHVQGVNNLNSMGMLNDVNSNDSSPFDINLDFPQLTSRPSSAGGPQGQLVSMRKQNLGPIVQQNQEFSIQNEDFPALPGFKGGSADYSMDLHQKEQLHDNSVPMMQSQHFSMGRSAGFSLGGAYSSHRPQQQQHSPSVSSSNISFSPGNSQDFLHLHGSDLFPSSNPTFHSQTSGPLGVVGFRPLNSASTINGMGSYDQLIQQYQNQNQSQFRLQQMSAASQPFREQSMKPSQAVQSASDPFGLLGLLSIVGLSDPDLASLALGIDLTTMGLSLNSSEELHKTFGSPWSDEPSKGDPEFNVPQCYYAKQPPALHHGYFSKFTVETLFYIFYSMPKDEAQLYAANELHNRGWLYHKDHRLWLVRVPNMEPLVKTNTYERASYHCLDPHTFEIVRKDNFVLQYDKLEKRPALPQH</sequence>
<keyword evidence="7" id="KW-1185">Reference proteome</keyword>
<evidence type="ECO:0000259" key="5">
    <source>
        <dbReference type="Pfam" id="PF04153"/>
    </source>
</evidence>
<dbReference type="InterPro" id="IPR007282">
    <property type="entry name" value="NOT2/3/5_C"/>
</dbReference>
<dbReference type="Proteomes" id="UP001346149">
    <property type="component" value="Unassembled WGS sequence"/>
</dbReference>
<dbReference type="GO" id="GO:0030015">
    <property type="term" value="C:CCR4-NOT core complex"/>
    <property type="evidence" value="ECO:0007669"/>
    <property type="project" value="InterPro"/>
</dbReference>
<feature type="region of interest" description="Disordered" evidence="4">
    <location>
        <begin position="333"/>
        <end position="359"/>
    </location>
</feature>
<comment type="similarity">
    <text evidence="1">Belongs to the CNOT2/3/5 family.</text>
</comment>
<dbReference type="AlphaFoldDB" id="A0AAN7KFE4"/>
<proteinExistence type="inferred from homology"/>
<evidence type="ECO:0000313" key="6">
    <source>
        <dbReference type="EMBL" id="KAK4763418.1"/>
    </source>
</evidence>
<feature type="region of interest" description="Disordered" evidence="4">
    <location>
        <begin position="15"/>
        <end position="35"/>
    </location>
</feature>
<feature type="compositionally biased region" description="Low complexity" evidence="4">
    <location>
        <begin position="338"/>
        <end position="359"/>
    </location>
</feature>
<dbReference type="EMBL" id="JAXQNO010000024">
    <property type="protein sequence ID" value="KAK4763418.1"/>
    <property type="molecule type" value="Genomic_DNA"/>
</dbReference>
<name>A0AAN7KFE4_TRANT</name>